<dbReference type="AlphaFoldDB" id="A0A1I8HW42"/>
<protein>
    <submittedName>
        <fullName evidence="3">Uncharacterized protein</fullName>
    </submittedName>
</protein>
<keyword evidence="2" id="KW-1185">Reference proteome</keyword>
<evidence type="ECO:0000313" key="3">
    <source>
        <dbReference type="WBParaSite" id="maker-uti_cns_0008273-snap-gene-0.3-mRNA-1"/>
    </source>
</evidence>
<sequence length="166" mass="17537">MEQKLKALKSGSARRTSTALSGYYQLCQRETSNAPSAQQLLADPTRRNHSALFGSSAANCALSETQFWPSTDRAGHDVIDYLRRQTSTESLEKSVATSCSSGASTGANLATRSSATLKESSTPAVSRRCTCQLSRSAAPAPRLPKLQLGGGGAANTRTPLGFLLIE</sequence>
<evidence type="ECO:0000313" key="2">
    <source>
        <dbReference type="Proteomes" id="UP000095280"/>
    </source>
</evidence>
<organism evidence="2 3">
    <name type="scientific">Macrostomum lignano</name>
    <dbReference type="NCBI Taxonomy" id="282301"/>
    <lineage>
        <taxon>Eukaryota</taxon>
        <taxon>Metazoa</taxon>
        <taxon>Spiralia</taxon>
        <taxon>Lophotrochozoa</taxon>
        <taxon>Platyhelminthes</taxon>
        <taxon>Rhabditophora</taxon>
        <taxon>Macrostomorpha</taxon>
        <taxon>Macrostomida</taxon>
        <taxon>Macrostomidae</taxon>
        <taxon>Macrostomum</taxon>
    </lineage>
</organism>
<evidence type="ECO:0000256" key="1">
    <source>
        <dbReference type="SAM" id="MobiDB-lite"/>
    </source>
</evidence>
<accession>A0A1I8HW42</accession>
<dbReference type="WBParaSite" id="maker-uti_cns_0008273-snap-gene-0.3-mRNA-1">
    <property type="protein sequence ID" value="maker-uti_cns_0008273-snap-gene-0.3-mRNA-1"/>
    <property type="gene ID" value="maker-uti_cns_0008273-snap-gene-0.3"/>
</dbReference>
<name>A0A1I8HW42_9PLAT</name>
<feature type="compositionally biased region" description="Polar residues" evidence="1">
    <location>
        <begin position="108"/>
        <end position="121"/>
    </location>
</feature>
<feature type="region of interest" description="Disordered" evidence="1">
    <location>
        <begin position="99"/>
        <end position="121"/>
    </location>
</feature>
<proteinExistence type="predicted"/>
<dbReference type="Proteomes" id="UP000095280">
    <property type="component" value="Unplaced"/>
</dbReference>
<reference evidence="3" key="1">
    <citation type="submission" date="2016-11" db="UniProtKB">
        <authorList>
            <consortium name="WormBaseParasite"/>
        </authorList>
    </citation>
    <scope>IDENTIFICATION</scope>
</reference>